<reference evidence="1 2" key="1">
    <citation type="submission" date="2024-01" db="EMBL/GenBank/DDBJ databases">
        <title>The genomes of 5 underutilized Papilionoideae crops provide insights into root nodulation and disease resistanc.</title>
        <authorList>
            <person name="Jiang F."/>
        </authorList>
    </citation>
    <scope>NUCLEOTIDE SEQUENCE [LARGE SCALE GENOMIC DNA]</scope>
    <source>
        <strain evidence="1">LVBAO_FW01</strain>
        <tissue evidence="1">Leaves</tissue>
    </source>
</reference>
<dbReference type="Proteomes" id="UP001367508">
    <property type="component" value="Unassembled WGS sequence"/>
</dbReference>
<sequence>MTLGILWINLGSCGNFRLIAALQPCRKRGILGSGIFLAGDHSLRRHSPAPIVEDAQTAENHRRCKEFLKLSPRNVRNNHHISKPLRIQLGEVYSRFELAITHKNCGFWYSGMVPNLEHEGIVVNSTRINGTTTHIKGMLKAYYNQHMSLGYTLHVSLKGCRELPDFNVILVLYGNKVVRMMSHSIARGEEKLAKAMLPLLEDIDYFYEISSCTSSNLAWEPRRKVTLAIKSFG</sequence>
<comment type="caution">
    <text evidence="1">The sequence shown here is derived from an EMBL/GenBank/DDBJ whole genome shotgun (WGS) entry which is preliminary data.</text>
</comment>
<name>A0AAN9MWI3_CANGL</name>
<evidence type="ECO:0000313" key="1">
    <source>
        <dbReference type="EMBL" id="KAK7362325.1"/>
    </source>
</evidence>
<keyword evidence="2" id="KW-1185">Reference proteome</keyword>
<protein>
    <submittedName>
        <fullName evidence="1">Uncharacterized protein</fullName>
    </submittedName>
</protein>
<dbReference type="AlphaFoldDB" id="A0AAN9MWI3"/>
<organism evidence="1 2">
    <name type="scientific">Canavalia gladiata</name>
    <name type="common">Sword bean</name>
    <name type="synonym">Dolichos gladiatus</name>
    <dbReference type="NCBI Taxonomy" id="3824"/>
    <lineage>
        <taxon>Eukaryota</taxon>
        <taxon>Viridiplantae</taxon>
        <taxon>Streptophyta</taxon>
        <taxon>Embryophyta</taxon>
        <taxon>Tracheophyta</taxon>
        <taxon>Spermatophyta</taxon>
        <taxon>Magnoliopsida</taxon>
        <taxon>eudicotyledons</taxon>
        <taxon>Gunneridae</taxon>
        <taxon>Pentapetalae</taxon>
        <taxon>rosids</taxon>
        <taxon>fabids</taxon>
        <taxon>Fabales</taxon>
        <taxon>Fabaceae</taxon>
        <taxon>Papilionoideae</taxon>
        <taxon>50 kb inversion clade</taxon>
        <taxon>NPAAA clade</taxon>
        <taxon>indigoferoid/millettioid clade</taxon>
        <taxon>Phaseoleae</taxon>
        <taxon>Canavalia</taxon>
    </lineage>
</organism>
<evidence type="ECO:0000313" key="2">
    <source>
        <dbReference type="Proteomes" id="UP001367508"/>
    </source>
</evidence>
<gene>
    <name evidence="1" type="ORF">VNO77_04435</name>
</gene>
<accession>A0AAN9MWI3</accession>
<dbReference type="EMBL" id="JAYMYQ010000001">
    <property type="protein sequence ID" value="KAK7362325.1"/>
    <property type="molecule type" value="Genomic_DNA"/>
</dbReference>
<proteinExistence type="predicted"/>